<reference evidence="3" key="1">
    <citation type="submission" date="2016-10" db="EMBL/GenBank/DDBJ databases">
        <authorList>
            <person name="Varghese N."/>
        </authorList>
    </citation>
    <scope>NUCLEOTIDE SEQUENCE [LARGE SCALE GENOMIC DNA]</scope>
    <source>
        <strain evidence="3">DSM 18820</strain>
    </source>
</reference>
<dbReference type="RefSeq" id="WP_068839114.1">
    <property type="nucleotide sequence ID" value="NZ_BMXC01000007.1"/>
</dbReference>
<gene>
    <name evidence="2" type="ORF">SAMN04487941_4053</name>
</gene>
<evidence type="ECO:0000313" key="2">
    <source>
        <dbReference type="EMBL" id="SFV00415.1"/>
    </source>
</evidence>
<dbReference type="OrthoDB" id="853177at2"/>
<dbReference type="AlphaFoldDB" id="A0A1I7KSN8"/>
<evidence type="ECO:0000313" key="3">
    <source>
        <dbReference type="Proteomes" id="UP000182491"/>
    </source>
</evidence>
<evidence type="ECO:0008006" key="4">
    <source>
        <dbReference type="Google" id="ProtNLM"/>
    </source>
</evidence>
<sequence length="137" mass="15087">MKHVRQGMVSVAVLALLWLTGCKASTPPADSSDTETTAYRSSAPQRVDIRGTIVTSRYDQGQVMLEVENYTPSPESRYNRAYVLVLPTAQIVDPEGRTISLSELRQGQNVAILMRGNGQGNFVGMGIARKIWLEEAF</sequence>
<proteinExistence type="predicted"/>
<dbReference type="EMBL" id="FPCA01000008">
    <property type="protein sequence ID" value="SFV00415.1"/>
    <property type="molecule type" value="Genomic_DNA"/>
</dbReference>
<feature type="chain" id="PRO_5010293398" description="DUF3221 domain-containing protein" evidence="1">
    <location>
        <begin position="25"/>
        <end position="137"/>
    </location>
</feature>
<keyword evidence="3" id="KW-1185">Reference proteome</keyword>
<feature type="signal peptide" evidence="1">
    <location>
        <begin position="1"/>
        <end position="24"/>
    </location>
</feature>
<organism evidence="2 3">
    <name type="scientific">Pontibacter akesuensis</name>
    <dbReference type="NCBI Taxonomy" id="388950"/>
    <lineage>
        <taxon>Bacteria</taxon>
        <taxon>Pseudomonadati</taxon>
        <taxon>Bacteroidota</taxon>
        <taxon>Cytophagia</taxon>
        <taxon>Cytophagales</taxon>
        <taxon>Hymenobacteraceae</taxon>
        <taxon>Pontibacter</taxon>
    </lineage>
</organism>
<evidence type="ECO:0000256" key="1">
    <source>
        <dbReference type="SAM" id="SignalP"/>
    </source>
</evidence>
<accession>A0A1I7KSN8</accession>
<dbReference type="PROSITE" id="PS51257">
    <property type="entry name" value="PROKAR_LIPOPROTEIN"/>
    <property type="match status" value="1"/>
</dbReference>
<name>A0A1I7KSN8_9BACT</name>
<keyword evidence="1" id="KW-0732">Signal</keyword>
<protein>
    <recommendedName>
        <fullName evidence="4">DUF3221 domain-containing protein</fullName>
    </recommendedName>
</protein>
<dbReference type="Proteomes" id="UP000182491">
    <property type="component" value="Unassembled WGS sequence"/>
</dbReference>